<dbReference type="GO" id="GO:0032259">
    <property type="term" value="P:methylation"/>
    <property type="evidence" value="ECO:0007669"/>
    <property type="project" value="UniProtKB-KW"/>
</dbReference>
<dbReference type="EMBL" id="RDFA01000009">
    <property type="protein sequence ID" value="RXK46423.1"/>
    <property type="molecule type" value="Genomic_DNA"/>
</dbReference>
<dbReference type="PANTHER" id="PTHR43861">
    <property type="entry name" value="TRANS-ACONITATE 2-METHYLTRANSFERASE-RELATED"/>
    <property type="match status" value="1"/>
</dbReference>
<proteinExistence type="predicted"/>
<sequence length="261" mass="28826">MDDGARNRWNPDDYDDDHGFVHEYGEGVVDLLDPNPGERVLDLGCGTGHLTAEIGSAVGPQGEVVGIDRAAEMVREARETYSDPSFQRADARSFSAREPFDAVFSNAALHWISDVDQNRVLAGVADALRPGGRFVVEMGGSGNVDRIVTATLDELDARGYDAIHPWYFPSVGEYAPRLETHGFEVRHARLFDRPTELDGGAEGLANWLGMFGDSLFSDVPDDERAAVVAAVEDRLRPDLFDGETWTADYRRLRFHAVRDSE</sequence>
<organism evidence="4 5">
    <name type="scientific">Halorientalis pallida</name>
    <dbReference type="NCBI Taxonomy" id="2479928"/>
    <lineage>
        <taxon>Archaea</taxon>
        <taxon>Methanobacteriati</taxon>
        <taxon>Methanobacteriota</taxon>
        <taxon>Stenosarchaea group</taxon>
        <taxon>Halobacteria</taxon>
        <taxon>Halobacteriales</taxon>
        <taxon>Haloarculaceae</taxon>
        <taxon>Halorientalis</taxon>
    </lineage>
</organism>
<dbReference type="Gene3D" id="3.40.50.150">
    <property type="entry name" value="Vaccinia Virus protein VP39"/>
    <property type="match status" value="1"/>
</dbReference>
<gene>
    <name evidence="4" type="ORF">EAF64_19225</name>
</gene>
<dbReference type="CDD" id="cd02440">
    <property type="entry name" value="AdoMet_MTases"/>
    <property type="match status" value="1"/>
</dbReference>
<evidence type="ECO:0000259" key="3">
    <source>
        <dbReference type="Pfam" id="PF13649"/>
    </source>
</evidence>
<dbReference type="PANTHER" id="PTHR43861:SF1">
    <property type="entry name" value="TRANS-ACONITATE 2-METHYLTRANSFERASE"/>
    <property type="match status" value="1"/>
</dbReference>
<reference evidence="4 5" key="1">
    <citation type="submission" date="2019-01" db="EMBL/GenBank/DDBJ databases">
        <title>Halorientalis sp. F13-25 a new haloarchaeum isolated from hypersaline water.</title>
        <authorList>
            <person name="Ana D.-V."/>
            <person name="Cristina S.-P."/>
            <person name="Antonio V."/>
        </authorList>
    </citation>
    <scope>NUCLEOTIDE SEQUENCE [LARGE SCALE GENOMIC DNA]</scope>
    <source>
        <strain evidence="4 5">F13-25</strain>
    </source>
</reference>
<evidence type="ECO:0000313" key="5">
    <source>
        <dbReference type="Proteomes" id="UP000289691"/>
    </source>
</evidence>
<dbReference type="AlphaFoldDB" id="A0A498KXK6"/>
<evidence type="ECO:0000256" key="1">
    <source>
        <dbReference type="ARBA" id="ARBA00022603"/>
    </source>
</evidence>
<dbReference type="SUPFAM" id="SSF53335">
    <property type="entry name" value="S-adenosyl-L-methionine-dependent methyltransferases"/>
    <property type="match status" value="1"/>
</dbReference>
<protein>
    <submittedName>
        <fullName evidence="4">Methyltransferase domain-containing protein</fullName>
    </submittedName>
</protein>
<dbReference type="InterPro" id="IPR029063">
    <property type="entry name" value="SAM-dependent_MTases_sf"/>
</dbReference>
<evidence type="ECO:0000313" key="4">
    <source>
        <dbReference type="EMBL" id="RXK46423.1"/>
    </source>
</evidence>
<comment type="caution">
    <text evidence="4">The sequence shown here is derived from an EMBL/GenBank/DDBJ whole genome shotgun (WGS) entry which is preliminary data.</text>
</comment>
<name>A0A498KXK6_9EURY</name>
<evidence type="ECO:0000256" key="2">
    <source>
        <dbReference type="ARBA" id="ARBA00022679"/>
    </source>
</evidence>
<dbReference type="RefSeq" id="WP_129070604.1">
    <property type="nucleotide sequence ID" value="NZ_RDFA01000009.1"/>
</dbReference>
<accession>A0A498KXK6</accession>
<keyword evidence="5" id="KW-1185">Reference proteome</keyword>
<keyword evidence="1 4" id="KW-0489">Methyltransferase</keyword>
<feature type="domain" description="Methyltransferase" evidence="3">
    <location>
        <begin position="40"/>
        <end position="132"/>
    </location>
</feature>
<dbReference type="OrthoDB" id="11691at2157"/>
<dbReference type="GO" id="GO:0008168">
    <property type="term" value="F:methyltransferase activity"/>
    <property type="evidence" value="ECO:0007669"/>
    <property type="project" value="UniProtKB-KW"/>
</dbReference>
<keyword evidence="2 4" id="KW-0808">Transferase</keyword>
<dbReference type="Proteomes" id="UP000289691">
    <property type="component" value="Unassembled WGS sequence"/>
</dbReference>
<dbReference type="InterPro" id="IPR041698">
    <property type="entry name" value="Methyltransf_25"/>
</dbReference>
<dbReference type="Pfam" id="PF13649">
    <property type="entry name" value="Methyltransf_25"/>
    <property type="match status" value="1"/>
</dbReference>